<dbReference type="Gene3D" id="2.160.10.10">
    <property type="entry name" value="Hexapeptide repeat proteins"/>
    <property type="match status" value="1"/>
</dbReference>
<keyword evidence="3" id="KW-0808">Transferase</keyword>
<name>A0ABX5R952_9PSED</name>
<dbReference type="Proteomes" id="UP000288953">
    <property type="component" value="Chromosome"/>
</dbReference>
<dbReference type="EMBL" id="CP026512">
    <property type="protein sequence ID" value="QAX82160.1"/>
    <property type="molecule type" value="Genomic_DNA"/>
</dbReference>
<dbReference type="InterPro" id="IPR050179">
    <property type="entry name" value="Trans_hexapeptide_repeat"/>
</dbReference>
<dbReference type="Gene3D" id="3.40.50.20">
    <property type="match status" value="1"/>
</dbReference>
<reference evidence="3 4" key="1">
    <citation type="journal article" date="2018" name="Genome Biol. Evol.">
        <title>Partnering With a Pest: Genomes of Hemlock Woolly Adelgid Symbionts Reveal Atypical Nutritional Provisioning Patterns in Dual-Obligate Bacteria.</title>
        <authorList>
            <person name="Weglarz K.M."/>
            <person name="Havill N.P."/>
            <person name="Burke G.R."/>
            <person name="von Dohlen C.D."/>
        </authorList>
    </citation>
    <scope>NUCLEOTIDE SEQUENCE [LARGE SCALE GENOMIC DNA]</scope>
    <source>
        <strain evidence="3 4">HWA_ENA</strain>
    </source>
</reference>
<keyword evidence="4" id="KW-1185">Reference proteome</keyword>
<sequence>MKTFFGLIGAGGHGKEIMPMLRSMIESTLAGSNYELLFIVENLKTPTYINEYPVISLQAFFRLHGIKRFNITISNSKKRQRIAESCMAQGVLPFSLIAPSAILLDSNEIGEGVMISTQTIITSNVKIGRFFQVNNQCNISHDCIIGDFVTFGPGVRCNGNVTIGDHAYIGAGALIKQGKPEAPLKIGAGAFVGMGAVVIKDVEPYTTVVGNPARLMVK</sequence>
<organism evidence="3 4">
    <name type="scientific">Candidatus Pseudomonas adelgestsugas</name>
    <dbReference type="NCBI Taxonomy" id="1302376"/>
    <lineage>
        <taxon>Bacteria</taxon>
        <taxon>Pseudomonadati</taxon>
        <taxon>Pseudomonadota</taxon>
        <taxon>Gammaproteobacteria</taxon>
        <taxon>Pseudomonadales</taxon>
        <taxon>Pseudomonadaceae</taxon>
        <taxon>Pseudomonas</taxon>
    </lineage>
</organism>
<dbReference type="InterPro" id="IPR011004">
    <property type="entry name" value="Trimer_LpxA-like_sf"/>
</dbReference>
<dbReference type="InterPro" id="IPR020019">
    <property type="entry name" value="AcTrfase_PglD-like"/>
</dbReference>
<dbReference type="RefSeq" id="WP_129211588.1">
    <property type="nucleotide sequence ID" value="NZ_CP026512.1"/>
</dbReference>
<evidence type="ECO:0000259" key="2">
    <source>
        <dbReference type="Pfam" id="PF17836"/>
    </source>
</evidence>
<dbReference type="NCBIfam" id="TIGR03570">
    <property type="entry name" value="NeuD_NnaD"/>
    <property type="match status" value="1"/>
</dbReference>
<proteinExistence type="inferred from homology"/>
<protein>
    <submittedName>
        <fullName evidence="3">Acetyltransferase EpsM</fullName>
        <ecNumber evidence="3">2.3.1.-</ecNumber>
    </submittedName>
</protein>
<evidence type="ECO:0000313" key="3">
    <source>
        <dbReference type="EMBL" id="QAX82160.1"/>
    </source>
</evidence>
<dbReference type="PANTHER" id="PTHR43300">
    <property type="entry name" value="ACETYLTRANSFERASE"/>
    <property type="match status" value="1"/>
</dbReference>
<evidence type="ECO:0000256" key="1">
    <source>
        <dbReference type="ARBA" id="ARBA00007274"/>
    </source>
</evidence>
<accession>A0ABX5R952</accession>
<dbReference type="InterPro" id="IPR041561">
    <property type="entry name" value="PglD_N"/>
</dbReference>
<dbReference type="EC" id="2.3.1.-" evidence="3"/>
<dbReference type="GO" id="GO:0016746">
    <property type="term" value="F:acyltransferase activity"/>
    <property type="evidence" value="ECO:0007669"/>
    <property type="project" value="UniProtKB-KW"/>
</dbReference>
<feature type="domain" description="PglD N-terminal" evidence="2">
    <location>
        <begin position="7"/>
        <end position="85"/>
    </location>
</feature>
<dbReference type="PANTHER" id="PTHR43300:SF7">
    <property type="entry name" value="UDP-N-ACETYLBACILLOSAMINE N-ACETYLTRANSFERASE"/>
    <property type="match status" value="1"/>
</dbReference>
<dbReference type="Pfam" id="PF17836">
    <property type="entry name" value="PglD_N"/>
    <property type="match status" value="1"/>
</dbReference>
<dbReference type="CDD" id="cd03360">
    <property type="entry name" value="LbH_AT_putative"/>
    <property type="match status" value="1"/>
</dbReference>
<keyword evidence="3" id="KW-0012">Acyltransferase</keyword>
<dbReference type="SUPFAM" id="SSF51161">
    <property type="entry name" value="Trimeric LpxA-like enzymes"/>
    <property type="match status" value="1"/>
</dbReference>
<gene>
    <name evidence="3" type="primary">epsM</name>
    <name evidence="3" type="ORF">C3B55_00850</name>
</gene>
<comment type="similarity">
    <text evidence="1">Belongs to the transferase hexapeptide repeat family.</text>
</comment>
<evidence type="ECO:0000313" key="4">
    <source>
        <dbReference type="Proteomes" id="UP000288953"/>
    </source>
</evidence>